<evidence type="ECO:0000313" key="1">
    <source>
        <dbReference type="EMBL" id="AUM11148.1"/>
    </source>
</evidence>
<dbReference type="RefSeq" id="WP_101892488.1">
    <property type="nucleotide sequence ID" value="NZ_CP022684.1"/>
</dbReference>
<name>A0A2K9LFK7_9GAMM</name>
<reference evidence="2" key="1">
    <citation type="submission" date="2017-08" db="EMBL/GenBank/DDBJ databases">
        <title>Direct submision.</title>
        <authorList>
            <person name="Kim S.-J."/>
            <person name="Rhee S.-K."/>
        </authorList>
    </citation>
    <scope>NUCLEOTIDE SEQUENCE [LARGE SCALE GENOMIC DNA]</scope>
    <source>
        <strain evidence="2">GI5</strain>
    </source>
</reference>
<proteinExistence type="predicted"/>
<dbReference type="AlphaFoldDB" id="A0A2K9LFK7"/>
<protein>
    <recommendedName>
        <fullName evidence="3">Thioredoxin-like fold domain-containing protein</fullName>
    </recommendedName>
</protein>
<accession>A0A2K9LFK7</accession>
<organism evidence="1 2">
    <name type="scientific">Ketobacter alkanivorans</name>
    <dbReference type="NCBI Taxonomy" id="1917421"/>
    <lineage>
        <taxon>Bacteria</taxon>
        <taxon>Pseudomonadati</taxon>
        <taxon>Pseudomonadota</taxon>
        <taxon>Gammaproteobacteria</taxon>
        <taxon>Pseudomonadales</taxon>
        <taxon>Ketobacteraceae</taxon>
        <taxon>Ketobacter</taxon>
    </lineage>
</organism>
<dbReference type="KEGG" id="kak:Kalk_01285"/>
<dbReference type="Proteomes" id="UP000235116">
    <property type="component" value="Chromosome"/>
</dbReference>
<keyword evidence="2" id="KW-1185">Reference proteome</keyword>
<evidence type="ECO:0008006" key="3">
    <source>
        <dbReference type="Google" id="ProtNLM"/>
    </source>
</evidence>
<dbReference type="EMBL" id="CP022684">
    <property type="protein sequence ID" value="AUM11148.1"/>
    <property type="molecule type" value="Genomic_DNA"/>
</dbReference>
<evidence type="ECO:0000313" key="2">
    <source>
        <dbReference type="Proteomes" id="UP000235116"/>
    </source>
</evidence>
<gene>
    <name evidence="1" type="ORF">Kalk_01285</name>
</gene>
<dbReference type="OrthoDB" id="6892207at2"/>
<sequence>MKITLVKKILADGSPCKKCGEVIGRLEDSGQIDRINEILVADERDPTSAGMLLAAELNVDRAPFFVVDYDDGRQSVYTVYFKFVKEVLDQQTEEKDELKEILHNNPDLDFL</sequence>